<dbReference type="InterPro" id="IPR002347">
    <property type="entry name" value="SDR_fam"/>
</dbReference>
<dbReference type="PROSITE" id="PS00061">
    <property type="entry name" value="ADH_SHORT"/>
    <property type="match status" value="1"/>
</dbReference>
<accession>A0A9P6VGS4</accession>
<evidence type="ECO:0000256" key="2">
    <source>
        <dbReference type="ARBA" id="ARBA00022857"/>
    </source>
</evidence>
<dbReference type="PANTHER" id="PTHR44229">
    <property type="entry name" value="15-HYDROXYPROSTAGLANDIN DEHYDROGENASE [NAD(+)]"/>
    <property type="match status" value="1"/>
</dbReference>
<keyword evidence="2" id="KW-0521">NADP</keyword>
<evidence type="ECO:0000313" key="5">
    <source>
        <dbReference type="Proteomes" id="UP000785200"/>
    </source>
</evidence>
<dbReference type="PRINTS" id="PR00081">
    <property type="entry name" value="GDHRDH"/>
</dbReference>
<evidence type="ECO:0000256" key="3">
    <source>
        <dbReference type="ARBA" id="ARBA00023002"/>
    </source>
</evidence>
<evidence type="ECO:0000313" key="4">
    <source>
        <dbReference type="EMBL" id="KAG0647514.1"/>
    </source>
</evidence>
<dbReference type="InterPro" id="IPR036291">
    <property type="entry name" value="NAD(P)-bd_dom_sf"/>
</dbReference>
<keyword evidence="3" id="KW-0560">Oxidoreductase</keyword>
<proteinExistence type="inferred from homology"/>
<gene>
    <name evidence="4" type="ORF">D0Z07_6505</name>
</gene>
<comment type="similarity">
    <text evidence="1">Belongs to the short-chain dehydrogenases/reductases (SDR) family.</text>
</comment>
<dbReference type="Pfam" id="PF00106">
    <property type="entry name" value="adh_short"/>
    <property type="match status" value="1"/>
</dbReference>
<dbReference type="GO" id="GO:0005737">
    <property type="term" value="C:cytoplasm"/>
    <property type="evidence" value="ECO:0007669"/>
    <property type="project" value="TreeGrafter"/>
</dbReference>
<organism evidence="4 5">
    <name type="scientific">Hyphodiscus hymeniophilus</name>
    <dbReference type="NCBI Taxonomy" id="353542"/>
    <lineage>
        <taxon>Eukaryota</taxon>
        <taxon>Fungi</taxon>
        <taxon>Dikarya</taxon>
        <taxon>Ascomycota</taxon>
        <taxon>Pezizomycotina</taxon>
        <taxon>Leotiomycetes</taxon>
        <taxon>Helotiales</taxon>
        <taxon>Hyphodiscaceae</taxon>
        <taxon>Hyphodiscus</taxon>
    </lineage>
</organism>
<dbReference type="GO" id="GO:0016616">
    <property type="term" value="F:oxidoreductase activity, acting on the CH-OH group of donors, NAD or NADP as acceptor"/>
    <property type="evidence" value="ECO:0007669"/>
    <property type="project" value="TreeGrafter"/>
</dbReference>
<protein>
    <submittedName>
        <fullName evidence="4">Short-chain dehydrogenase reductase ATR7</fullName>
    </submittedName>
</protein>
<dbReference type="InterPro" id="IPR020904">
    <property type="entry name" value="Sc_DH/Rdtase_CS"/>
</dbReference>
<reference evidence="4" key="1">
    <citation type="submission" date="2019-07" db="EMBL/GenBank/DDBJ databases">
        <title>Hyphodiscus hymeniophilus genome sequencing and assembly.</title>
        <authorList>
            <person name="Kramer G."/>
            <person name="Nodwell J."/>
        </authorList>
    </citation>
    <scope>NUCLEOTIDE SEQUENCE</scope>
    <source>
        <strain evidence="4">ATCC 34498</strain>
    </source>
</reference>
<dbReference type="SUPFAM" id="SSF51735">
    <property type="entry name" value="NAD(P)-binding Rossmann-fold domains"/>
    <property type="match status" value="1"/>
</dbReference>
<evidence type="ECO:0000256" key="1">
    <source>
        <dbReference type="ARBA" id="ARBA00006484"/>
    </source>
</evidence>
<sequence>MASTENRVAIITGAASGMGLAVTKHLIAKGWRVCMSDINKQHGDALALELGDKALFVDANVTDYDSQAQVFETVWLKWKRIDFVAANAGIVDNFPLCKAGKATRPTVRPPKPDLTTIEVDLNGAIYTVYLALHYMRMNSTPGGKITITASSAALYPLDTVPLYAAAKHAIIGLIRSMAPVLESENITLNCFCPGLSESPQSSSLVPLSITSHSQQC</sequence>
<comment type="caution">
    <text evidence="4">The sequence shown here is derived from an EMBL/GenBank/DDBJ whole genome shotgun (WGS) entry which is preliminary data.</text>
</comment>
<dbReference type="OrthoDB" id="5371740at2759"/>
<dbReference type="EMBL" id="VNKQ01000012">
    <property type="protein sequence ID" value="KAG0647514.1"/>
    <property type="molecule type" value="Genomic_DNA"/>
</dbReference>
<dbReference type="AlphaFoldDB" id="A0A9P6VGS4"/>
<dbReference type="Proteomes" id="UP000785200">
    <property type="component" value="Unassembled WGS sequence"/>
</dbReference>
<name>A0A9P6VGS4_9HELO</name>
<keyword evidence="5" id="KW-1185">Reference proteome</keyword>
<dbReference type="PANTHER" id="PTHR44229:SF4">
    <property type="entry name" value="15-HYDROXYPROSTAGLANDIN DEHYDROGENASE [NAD(+)]"/>
    <property type="match status" value="1"/>
</dbReference>
<dbReference type="Gene3D" id="3.40.50.720">
    <property type="entry name" value="NAD(P)-binding Rossmann-like Domain"/>
    <property type="match status" value="1"/>
</dbReference>